<dbReference type="PANTHER" id="PTHR30126:SF99">
    <property type="entry name" value="TRANSCRIPTIONAL REGULATOR LYSR FAMILY"/>
    <property type="match status" value="1"/>
</dbReference>
<dbReference type="InterPro" id="IPR036390">
    <property type="entry name" value="WH_DNA-bd_sf"/>
</dbReference>
<gene>
    <name evidence="6" type="ORF">SAMN04488050_10247</name>
</gene>
<dbReference type="Gene3D" id="1.10.10.10">
    <property type="entry name" value="Winged helix-like DNA-binding domain superfamily/Winged helix DNA-binding domain"/>
    <property type="match status" value="1"/>
</dbReference>
<evidence type="ECO:0000313" key="7">
    <source>
        <dbReference type="Proteomes" id="UP000199392"/>
    </source>
</evidence>
<keyword evidence="2" id="KW-0805">Transcription regulation</keyword>
<sequence length="295" mass="32427">MLNATWIETFTVLAEEGHFTRAAVRLNMTQPGVSQHLRKLEAQLGQALISQEGKGFTLTAAGEAVRDLGLSRRAEERALREAVGRDDPEVGELRVACSGSFAMLFYPHAIALMRQSPGLSIHVEAAPQDRVLAGILEGRFDLGVIAEDPQHPRIDARHIGQEELCLVVPAGTASPLRFAELEALGLVAHPDVYSYADDLFAQNFPEAFTGADRLRLRTYVNQIGQIPAPVAEGVGYTLLPRSGLTAFPLADRVEIARLPHPRYHELWCIARRGRVPSARFERIRTLVEALSAELD</sequence>
<dbReference type="Pfam" id="PF00126">
    <property type="entry name" value="HTH_1"/>
    <property type="match status" value="1"/>
</dbReference>
<dbReference type="Proteomes" id="UP000199392">
    <property type="component" value="Unassembled WGS sequence"/>
</dbReference>
<keyword evidence="7" id="KW-1185">Reference proteome</keyword>
<dbReference type="EMBL" id="FOZW01000002">
    <property type="protein sequence ID" value="SFS51339.1"/>
    <property type="molecule type" value="Genomic_DNA"/>
</dbReference>
<keyword evidence="4" id="KW-0804">Transcription</keyword>
<evidence type="ECO:0000313" key="6">
    <source>
        <dbReference type="EMBL" id="SFS51339.1"/>
    </source>
</evidence>
<dbReference type="OrthoDB" id="9811588at2"/>
<dbReference type="GO" id="GO:0003700">
    <property type="term" value="F:DNA-binding transcription factor activity"/>
    <property type="evidence" value="ECO:0007669"/>
    <property type="project" value="InterPro"/>
</dbReference>
<proteinExistence type="inferred from homology"/>
<dbReference type="AlphaFoldDB" id="A0A1I6QFS5"/>
<evidence type="ECO:0000256" key="1">
    <source>
        <dbReference type="ARBA" id="ARBA00009437"/>
    </source>
</evidence>
<dbReference type="InterPro" id="IPR000847">
    <property type="entry name" value="LysR_HTH_N"/>
</dbReference>
<comment type="similarity">
    <text evidence="1">Belongs to the LysR transcriptional regulatory family.</text>
</comment>
<accession>A0A1I6QFS5</accession>
<dbReference type="PANTHER" id="PTHR30126">
    <property type="entry name" value="HTH-TYPE TRANSCRIPTIONAL REGULATOR"/>
    <property type="match status" value="1"/>
</dbReference>
<evidence type="ECO:0000256" key="3">
    <source>
        <dbReference type="ARBA" id="ARBA00023125"/>
    </source>
</evidence>
<dbReference type="GO" id="GO:0000976">
    <property type="term" value="F:transcription cis-regulatory region binding"/>
    <property type="evidence" value="ECO:0007669"/>
    <property type="project" value="TreeGrafter"/>
</dbReference>
<dbReference type="Gene3D" id="3.40.190.10">
    <property type="entry name" value="Periplasmic binding protein-like II"/>
    <property type="match status" value="2"/>
</dbReference>
<dbReference type="InterPro" id="IPR005119">
    <property type="entry name" value="LysR_subst-bd"/>
</dbReference>
<organism evidence="6 7">
    <name type="scientific">Alloyangia pacifica</name>
    <dbReference type="NCBI Taxonomy" id="311180"/>
    <lineage>
        <taxon>Bacteria</taxon>
        <taxon>Pseudomonadati</taxon>
        <taxon>Pseudomonadota</taxon>
        <taxon>Alphaproteobacteria</taxon>
        <taxon>Rhodobacterales</taxon>
        <taxon>Roseobacteraceae</taxon>
        <taxon>Alloyangia</taxon>
    </lineage>
</organism>
<dbReference type="PROSITE" id="PS50931">
    <property type="entry name" value="HTH_LYSR"/>
    <property type="match status" value="1"/>
</dbReference>
<dbReference type="CDD" id="cd05466">
    <property type="entry name" value="PBP2_LTTR_substrate"/>
    <property type="match status" value="1"/>
</dbReference>
<dbReference type="PRINTS" id="PR00039">
    <property type="entry name" value="HTHLYSR"/>
</dbReference>
<keyword evidence="3" id="KW-0238">DNA-binding</keyword>
<feature type="domain" description="HTH lysR-type" evidence="5">
    <location>
        <begin position="2"/>
        <end position="59"/>
    </location>
</feature>
<dbReference type="RefSeq" id="WP_092419062.1">
    <property type="nucleotide sequence ID" value="NZ_FNCL01000001.1"/>
</dbReference>
<dbReference type="SUPFAM" id="SSF53850">
    <property type="entry name" value="Periplasmic binding protein-like II"/>
    <property type="match status" value="1"/>
</dbReference>
<dbReference type="STRING" id="311180.SAMN04488050_10247"/>
<name>A0A1I6QFS5_9RHOB</name>
<dbReference type="Pfam" id="PF03466">
    <property type="entry name" value="LysR_substrate"/>
    <property type="match status" value="1"/>
</dbReference>
<protein>
    <submittedName>
        <fullName evidence="6">Transcriptional regulator, LysR family</fullName>
    </submittedName>
</protein>
<evidence type="ECO:0000256" key="2">
    <source>
        <dbReference type="ARBA" id="ARBA00023015"/>
    </source>
</evidence>
<dbReference type="InterPro" id="IPR036388">
    <property type="entry name" value="WH-like_DNA-bd_sf"/>
</dbReference>
<evidence type="ECO:0000259" key="5">
    <source>
        <dbReference type="PROSITE" id="PS50931"/>
    </source>
</evidence>
<dbReference type="SUPFAM" id="SSF46785">
    <property type="entry name" value="Winged helix' DNA-binding domain"/>
    <property type="match status" value="1"/>
</dbReference>
<reference evidence="7" key="1">
    <citation type="submission" date="2016-10" db="EMBL/GenBank/DDBJ databases">
        <authorList>
            <person name="Varghese N."/>
            <person name="Submissions S."/>
        </authorList>
    </citation>
    <scope>NUCLEOTIDE SEQUENCE [LARGE SCALE GENOMIC DNA]</scope>
    <source>
        <strain evidence="7">DSM 26894</strain>
    </source>
</reference>
<evidence type="ECO:0000256" key="4">
    <source>
        <dbReference type="ARBA" id="ARBA00023163"/>
    </source>
</evidence>